<dbReference type="AlphaFoldDB" id="A0A9D4S1K5"/>
<dbReference type="EMBL" id="JAIWYP010000001">
    <property type="protein sequence ID" value="KAH3886487.1"/>
    <property type="molecule type" value="Genomic_DNA"/>
</dbReference>
<name>A0A9D4S1K5_DREPO</name>
<reference evidence="1" key="1">
    <citation type="journal article" date="2019" name="bioRxiv">
        <title>The Genome of the Zebra Mussel, Dreissena polymorpha: A Resource for Invasive Species Research.</title>
        <authorList>
            <person name="McCartney M.A."/>
            <person name="Auch B."/>
            <person name="Kono T."/>
            <person name="Mallez S."/>
            <person name="Zhang Y."/>
            <person name="Obille A."/>
            <person name="Becker A."/>
            <person name="Abrahante J.E."/>
            <person name="Garbe J."/>
            <person name="Badalamenti J.P."/>
            <person name="Herman A."/>
            <person name="Mangelson H."/>
            <person name="Liachko I."/>
            <person name="Sullivan S."/>
            <person name="Sone E.D."/>
            <person name="Koren S."/>
            <person name="Silverstein K.A.T."/>
            <person name="Beckman K.B."/>
            <person name="Gohl D.M."/>
        </authorList>
    </citation>
    <scope>NUCLEOTIDE SEQUENCE</scope>
    <source>
        <strain evidence="1">Duluth1</strain>
        <tissue evidence="1">Whole animal</tissue>
    </source>
</reference>
<accession>A0A9D4S1K5</accession>
<keyword evidence="2" id="KW-1185">Reference proteome</keyword>
<comment type="caution">
    <text evidence="1">The sequence shown here is derived from an EMBL/GenBank/DDBJ whole genome shotgun (WGS) entry which is preliminary data.</text>
</comment>
<evidence type="ECO:0000313" key="1">
    <source>
        <dbReference type="EMBL" id="KAH3886487.1"/>
    </source>
</evidence>
<organism evidence="1 2">
    <name type="scientific">Dreissena polymorpha</name>
    <name type="common">Zebra mussel</name>
    <name type="synonym">Mytilus polymorpha</name>
    <dbReference type="NCBI Taxonomy" id="45954"/>
    <lineage>
        <taxon>Eukaryota</taxon>
        <taxon>Metazoa</taxon>
        <taxon>Spiralia</taxon>
        <taxon>Lophotrochozoa</taxon>
        <taxon>Mollusca</taxon>
        <taxon>Bivalvia</taxon>
        <taxon>Autobranchia</taxon>
        <taxon>Heteroconchia</taxon>
        <taxon>Euheterodonta</taxon>
        <taxon>Imparidentia</taxon>
        <taxon>Neoheterodontei</taxon>
        <taxon>Myida</taxon>
        <taxon>Dreissenoidea</taxon>
        <taxon>Dreissenidae</taxon>
        <taxon>Dreissena</taxon>
    </lineage>
</organism>
<dbReference type="SUPFAM" id="SSF57903">
    <property type="entry name" value="FYVE/PHD zinc finger"/>
    <property type="match status" value="1"/>
</dbReference>
<dbReference type="InterPro" id="IPR011011">
    <property type="entry name" value="Znf_FYVE_PHD"/>
</dbReference>
<sequence length="198" mass="22277">MKEFVLRYCTILVDKMVRAESGKVGEADNDNGRGLVLLCARVNEVRSTKKFGSFDLSGSHRMRFKNDTHVRKGTQIPSTGAPFVIVGSRLLEFHQGPGHRKKANEVTNEPFAESHILGLPCIFEKKDVLTKRKEIAATLLLYEECCPAFGMKPEGEENLMRCGMCECYFHKKPHCVGEALHSAGSDTFICKRCKYNME</sequence>
<proteinExistence type="predicted"/>
<reference evidence="1" key="2">
    <citation type="submission" date="2020-11" db="EMBL/GenBank/DDBJ databases">
        <authorList>
            <person name="McCartney M.A."/>
            <person name="Auch B."/>
            <person name="Kono T."/>
            <person name="Mallez S."/>
            <person name="Becker A."/>
            <person name="Gohl D.M."/>
            <person name="Silverstein K.A.T."/>
            <person name="Koren S."/>
            <person name="Bechman K.B."/>
            <person name="Herman A."/>
            <person name="Abrahante J.E."/>
            <person name="Garbe J."/>
        </authorList>
    </citation>
    <scope>NUCLEOTIDE SEQUENCE</scope>
    <source>
        <strain evidence="1">Duluth1</strain>
        <tissue evidence="1">Whole animal</tissue>
    </source>
</reference>
<evidence type="ECO:0000313" key="2">
    <source>
        <dbReference type="Proteomes" id="UP000828390"/>
    </source>
</evidence>
<protein>
    <submittedName>
        <fullName evidence="1">Uncharacterized protein</fullName>
    </submittedName>
</protein>
<gene>
    <name evidence="1" type="ORF">DPMN_010497</name>
</gene>
<dbReference type="Proteomes" id="UP000828390">
    <property type="component" value="Unassembled WGS sequence"/>
</dbReference>